<feature type="transmembrane region" description="Helical" evidence="1">
    <location>
        <begin position="31"/>
        <end position="54"/>
    </location>
</feature>
<keyword evidence="1" id="KW-1133">Transmembrane helix</keyword>
<keyword evidence="1" id="KW-0472">Membrane</keyword>
<keyword evidence="3" id="KW-1185">Reference proteome</keyword>
<dbReference type="EMBL" id="JARXVQ010000001">
    <property type="protein sequence ID" value="MDH6181957.1"/>
    <property type="molecule type" value="Genomic_DNA"/>
</dbReference>
<organism evidence="2 3">
    <name type="scientific">Antiquaquibacter oligotrophicus</name>
    <dbReference type="NCBI Taxonomy" id="2880260"/>
    <lineage>
        <taxon>Bacteria</taxon>
        <taxon>Bacillati</taxon>
        <taxon>Actinomycetota</taxon>
        <taxon>Actinomycetes</taxon>
        <taxon>Micrococcales</taxon>
        <taxon>Microbacteriaceae</taxon>
        <taxon>Antiquaquibacter</taxon>
    </lineage>
</organism>
<evidence type="ECO:0000313" key="2">
    <source>
        <dbReference type="EMBL" id="MDH6181957.1"/>
    </source>
</evidence>
<keyword evidence="1" id="KW-0812">Transmembrane</keyword>
<sequence>MTTQRDDALRAELVRAATRSPYGDRMAPRSLVAGAAAIALAGALTGGAVSAVALTAAEPQAPVAITEDDVASVTARGLEIVGTHAELFGTPFIASGRGNLIVELGSVPEGASSIAMAIQCVEVGVITVEINGQEFGSTECSEEYGSSDLGGFASFNDQLAQGNNTIALSGGGNFVLWASWAKQAERPAQSQAQVDALVDGTVTAEEYDAGFDRFASCMAAAGHPLVFIDKSDVVYDYALTSESVSTGTDVQCYEAEFMEIDGSWQIANEDTSESTQILRDCLAHFGVEPAYPAEEVAQQMRDAAIDPRDCPGP</sequence>
<name>A0ABT6KPN1_9MICO</name>
<evidence type="ECO:0000313" key="3">
    <source>
        <dbReference type="Proteomes" id="UP001160142"/>
    </source>
</evidence>
<evidence type="ECO:0000256" key="1">
    <source>
        <dbReference type="SAM" id="Phobius"/>
    </source>
</evidence>
<comment type="caution">
    <text evidence="2">The sequence shown here is derived from an EMBL/GenBank/DDBJ whole genome shotgun (WGS) entry which is preliminary data.</text>
</comment>
<protein>
    <submittedName>
        <fullName evidence="2">Uncharacterized protein</fullName>
    </submittedName>
</protein>
<dbReference type="Proteomes" id="UP001160142">
    <property type="component" value="Unassembled WGS sequence"/>
</dbReference>
<gene>
    <name evidence="2" type="ORF">M2152_002139</name>
</gene>
<accession>A0ABT6KPN1</accession>
<proteinExistence type="predicted"/>
<dbReference type="RefSeq" id="WP_322134250.1">
    <property type="nucleotide sequence ID" value="NZ_CP085036.1"/>
</dbReference>
<reference evidence="2 3" key="1">
    <citation type="submission" date="2023-04" db="EMBL/GenBank/DDBJ databases">
        <title>Genome Encyclopedia of Bacteria and Archaea VI: Functional Genomics of Type Strains.</title>
        <authorList>
            <person name="Whitman W."/>
        </authorList>
    </citation>
    <scope>NUCLEOTIDE SEQUENCE [LARGE SCALE GENOMIC DNA]</scope>
    <source>
        <strain evidence="2 3">SG_E_30_P1</strain>
    </source>
</reference>